<name>A0ABP3EH87_9GAMM</name>
<comment type="caution">
    <text evidence="1">The sequence shown here is derived from an EMBL/GenBank/DDBJ whole genome shotgun (WGS) entry which is preliminary data.</text>
</comment>
<protein>
    <recommendedName>
        <fullName evidence="3">XRE family transcriptional regulator</fullName>
    </recommendedName>
</protein>
<organism evidence="1 2">
    <name type="scientific">Rhodanobacter caeni</name>
    <dbReference type="NCBI Taxonomy" id="657654"/>
    <lineage>
        <taxon>Bacteria</taxon>
        <taxon>Pseudomonadati</taxon>
        <taxon>Pseudomonadota</taxon>
        <taxon>Gammaproteobacteria</taxon>
        <taxon>Lysobacterales</taxon>
        <taxon>Rhodanobacteraceae</taxon>
        <taxon>Rhodanobacter</taxon>
    </lineage>
</organism>
<dbReference type="EMBL" id="BAAAFO010000004">
    <property type="protein sequence ID" value="GAA0260412.1"/>
    <property type="molecule type" value="Genomic_DNA"/>
</dbReference>
<evidence type="ECO:0000313" key="2">
    <source>
        <dbReference type="Proteomes" id="UP001500657"/>
    </source>
</evidence>
<dbReference type="RefSeq" id="WP_343883341.1">
    <property type="nucleotide sequence ID" value="NZ_BAAAFO010000004.1"/>
</dbReference>
<accession>A0ABP3EH87</accession>
<gene>
    <name evidence="1" type="ORF">GCM10009126_27310</name>
</gene>
<keyword evidence="2" id="KW-1185">Reference proteome</keyword>
<dbReference type="Proteomes" id="UP001500657">
    <property type="component" value="Unassembled WGS sequence"/>
</dbReference>
<proteinExistence type="predicted"/>
<sequence length="145" mass="15814">MSADSFRDVHGEKFCPGEAVKSCQAPKSSAKRNTAALVLPLCKGPVPADPRVLRQIESEAQAIAVAMQACGAKLAYIAAALGKSESYISLIRSGKRPVPNWFIKPFCHITGTLLLQQFRDLQCAMEEVTARREVERLADMLRKAA</sequence>
<evidence type="ECO:0000313" key="1">
    <source>
        <dbReference type="EMBL" id="GAA0260412.1"/>
    </source>
</evidence>
<evidence type="ECO:0008006" key="3">
    <source>
        <dbReference type="Google" id="ProtNLM"/>
    </source>
</evidence>
<reference evidence="2" key="1">
    <citation type="journal article" date="2019" name="Int. J. Syst. Evol. Microbiol.">
        <title>The Global Catalogue of Microorganisms (GCM) 10K type strain sequencing project: providing services to taxonomists for standard genome sequencing and annotation.</title>
        <authorList>
            <consortium name="The Broad Institute Genomics Platform"/>
            <consortium name="The Broad Institute Genome Sequencing Center for Infectious Disease"/>
            <person name="Wu L."/>
            <person name="Ma J."/>
        </authorList>
    </citation>
    <scope>NUCLEOTIDE SEQUENCE [LARGE SCALE GENOMIC DNA]</scope>
    <source>
        <strain evidence="2">JCM 16242</strain>
    </source>
</reference>